<name>A0A5Q4ZVG2_9BURK</name>
<evidence type="ECO:0000313" key="1">
    <source>
        <dbReference type="EMBL" id="VVD33892.1"/>
    </source>
</evidence>
<reference evidence="1 2" key="1">
    <citation type="submission" date="2019-08" db="EMBL/GenBank/DDBJ databases">
        <authorList>
            <person name="Herpell B J."/>
        </authorList>
    </citation>
    <scope>NUCLEOTIDE SEQUENCE [LARGE SCALE GENOMIC DNA]</scope>
    <source>
        <strain evidence="2">Msb3</strain>
    </source>
</reference>
<organism evidence="1 2">
    <name type="scientific">Paraburkholderia dioscoreae</name>
    <dbReference type="NCBI Taxonomy" id="2604047"/>
    <lineage>
        <taxon>Bacteria</taxon>
        <taxon>Pseudomonadati</taxon>
        <taxon>Pseudomonadota</taxon>
        <taxon>Betaproteobacteria</taxon>
        <taxon>Burkholderiales</taxon>
        <taxon>Burkholderiaceae</taxon>
        <taxon>Paraburkholderia</taxon>
    </lineage>
</organism>
<evidence type="ECO:0000313" key="2">
    <source>
        <dbReference type="Proteomes" id="UP000325811"/>
    </source>
</evidence>
<dbReference type="AlphaFoldDB" id="A0A5Q4ZVG2"/>
<gene>
    <name evidence="1" type="ORF">PDMSB3_2608</name>
</gene>
<dbReference type="KEGG" id="pdio:PDMSB3_2608.1"/>
<proteinExistence type="predicted"/>
<accession>A0A5Q4ZVG2</accession>
<dbReference type="Proteomes" id="UP000325811">
    <property type="component" value="Chromosome II"/>
</dbReference>
<dbReference type="EMBL" id="LR699554">
    <property type="protein sequence ID" value="VVD33892.1"/>
    <property type="molecule type" value="Genomic_DNA"/>
</dbReference>
<keyword evidence="2" id="KW-1185">Reference proteome</keyword>
<sequence length="62" mass="7054">MPAITSAAVVLVRQMRSVTMSRTTHLETRFEIYRCIGRSSSSVFNGDGRRAHHRKTAFRCRG</sequence>
<protein>
    <submittedName>
        <fullName evidence="1">Uncharacterized protein</fullName>
    </submittedName>
</protein>